<evidence type="ECO:0000313" key="1">
    <source>
        <dbReference type="EMBL" id="KAA8679724.1"/>
    </source>
</evidence>
<dbReference type="Proteomes" id="UP000322521">
    <property type="component" value="Unassembled WGS sequence"/>
</dbReference>
<dbReference type="OrthoDB" id="5905407at2"/>
<evidence type="ECO:0008006" key="3">
    <source>
        <dbReference type="Google" id="ProtNLM"/>
    </source>
</evidence>
<sequence>MFKFYDFIRDMGLPVPEHISPENSCLIQHRYLKERYQIEESSKERIFHYLTSNVLKRQNFGDVGDAQAVIAFSFGDSDCVNQQLANHVALFYHLNPLAFCYVQQEIAKHLHQIPYVPIKNDLYQTTADVAKKAREDLGKVKVAVVAQSWHAQRCIETCESLGFTVVALKVSDGFPSQDPQPWVRNPINWIIKESHREVATGYEVSEQFNLI</sequence>
<evidence type="ECO:0000313" key="2">
    <source>
        <dbReference type="Proteomes" id="UP000322521"/>
    </source>
</evidence>
<protein>
    <recommendedName>
        <fullName evidence="3">DUF218 domain-containing protein</fullName>
    </recommendedName>
</protein>
<dbReference type="EMBL" id="VXJS01000002">
    <property type="protein sequence ID" value="KAA8679724.1"/>
    <property type="molecule type" value="Genomic_DNA"/>
</dbReference>
<dbReference type="RefSeq" id="WP_086713852.1">
    <property type="nucleotide sequence ID" value="NZ_AP025493.1"/>
</dbReference>
<organism evidence="1 2">
    <name type="scientific">Vibrio gigantis</name>
    <dbReference type="NCBI Taxonomy" id="296199"/>
    <lineage>
        <taxon>Bacteria</taxon>
        <taxon>Pseudomonadati</taxon>
        <taxon>Pseudomonadota</taxon>
        <taxon>Gammaproteobacteria</taxon>
        <taxon>Vibrionales</taxon>
        <taxon>Vibrionaceae</taxon>
        <taxon>Vibrio</taxon>
    </lineage>
</organism>
<comment type="caution">
    <text evidence="1">The sequence shown here is derived from an EMBL/GenBank/DDBJ whole genome shotgun (WGS) entry which is preliminary data.</text>
</comment>
<reference evidence="1 2" key="1">
    <citation type="submission" date="2019-09" db="EMBL/GenBank/DDBJ databases">
        <title>Draft genome sequence of various Type strains from the CCUG.</title>
        <authorList>
            <person name="Pineiro-Iglesias B."/>
            <person name="Tunovic T."/>
            <person name="Unosson C."/>
            <person name="Inganas E."/>
            <person name="Ohlen M."/>
            <person name="Cardew S."/>
            <person name="Jensie-Markopoulos S."/>
            <person name="Salva-Serra F."/>
            <person name="Jaen-Luchoro D."/>
            <person name="Karlsson R."/>
            <person name="Svensson-Stadler L."/>
            <person name="Chun J."/>
            <person name="Moore E."/>
        </authorList>
    </citation>
    <scope>NUCLEOTIDE SEQUENCE [LARGE SCALE GENOMIC DNA]</scope>
    <source>
        <strain evidence="1 2">CCUG 56969T</strain>
    </source>
</reference>
<dbReference type="AlphaFoldDB" id="A0A5M9P3U5"/>
<proteinExistence type="predicted"/>
<name>A0A5M9P3U5_9VIBR</name>
<accession>A0A5M9P3U5</accession>
<gene>
    <name evidence="1" type="ORF">F4W18_05730</name>
</gene>
<keyword evidence="2" id="KW-1185">Reference proteome</keyword>